<evidence type="ECO:0000256" key="1">
    <source>
        <dbReference type="SAM" id="MobiDB-lite"/>
    </source>
</evidence>
<evidence type="ECO:0000313" key="3">
    <source>
        <dbReference type="Proteomes" id="UP000199022"/>
    </source>
</evidence>
<dbReference type="AlphaFoldDB" id="A0A1I1SCI5"/>
<feature type="region of interest" description="Disordered" evidence="1">
    <location>
        <begin position="1"/>
        <end position="26"/>
    </location>
</feature>
<organism evidence="2 3">
    <name type="scientific">Klenkia taihuensis</name>
    <dbReference type="NCBI Taxonomy" id="1225127"/>
    <lineage>
        <taxon>Bacteria</taxon>
        <taxon>Bacillati</taxon>
        <taxon>Actinomycetota</taxon>
        <taxon>Actinomycetes</taxon>
        <taxon>Geodermatophilales</taxon>
        <taxon>Geodermatophilaceae</taxon>
        <taxon>Klenkia</taxon>
    </lineage>
</organism>
<keyword evidence="3" id="KW-1185">Reference proteome</keyword>
<reference evidence="3" key="1">
    <citation type="submission" date="2016-10" db="EMBL/GenBank/DDBJ databases">
        <authorList>
            <person name="Varghese N."/>
            <person name="Submissions S."/>
        </authorList>
    </citation>
    <scope>NUCLEOTIDE SEQUENCE [LARGE SCALE GENOMIC DNA]</scope>
    <source>
        <strain evidence="3">DSM 45962</strain>
    </source>
</reference>
<protein>
    <submittedName>
        <fullName evidence="2">Uncharacterized protein</fullName>
    </submittedName>
</protein>
<dbReference type="Proteomes" id="UP000199022">
    <property type="component" value="Unassembled WGS sequence"/>
</dbReference>
<gene>
    <name evidence="2" type="ORF">SAMN05661030_3356</name>
</gene>
<dbReference type="EMBL" id="FOMD01000004">
    <property type="protein sequence ID" value="SFD44195.1"/>
    <property type="molecule type" value="Genomic_DNA"/>
</dbReference>
<proteinExistence type="predicted"/>
<evidence type="ECO:0000313" key="2">
    <source>
        <dbReference type="EMBL" id="SFD44195.1"/>
    </source>
</evidence>
<sequence>MSEPDRSRFAALPDTPRPDDWVETTDTAQWPVDTDRERRETLGETTRAVYLGGPLP</sequence>
<name>A0A1I1SCI5_9ACTN</name>
<dbReference type="RefSeq" id="WP_165628988.1">
    <property type="nucleotide sequence ID" value="NZ_BNAC01000005.1"/>
</dbReference>
<accession>A0A1I1SCI5</accession>
<dbReference type="STRING" id="1225127.SAMN05661030_3356"/>